<gene>
    <name evidence="3" type="ORF">PMKS-001996</name>
</gene>
<dbReference type="InterPro" id="IPR005036">
    <property type="entry name" value="CBM21_dom"/>
</dbReference>
<feature type="region of interest" description="Disordered" evidence="1">
    <location>
        <begin position="42"/>
        <end position="141"/>
    </location>
</feature>
<dbReference type="GO" id="GO:2001069">
    <property type="term" value="F:glycogen binding"/>
    <property type="evidence" value="ECO:0007669"/>
    <property type="project" value="TreeGrafter"/>
</dbReference>
<feature type="domain" description="CBM21" evidence="2">
    <location>
        <begin position="346"/>
        <end position="466"/>
    </location>
</feature>
<dbReference type="AlphaFoldDB" id="A0A1Q2YGB9"/>
<dbReference type="Pfam" id="PF03370">
    <property type="entry name" value="CBM_21"/>
    <property type="match status" value="1"/>
</dbReference>
<evidence type="ECO:0000256" key="1">
    <source>
        <dbReference type="SAM" id="MobiDB-lite"/>
    </source>
</evidence>
<keyword evidence="4" id="KW-1185">Reference proteome</keyword>
<dbReference type="PROSITE" id="PS51159">
    <property type="entry name" value="CBM21"/>
    <property type="match status" value="1"/>
</dbReference>
<feature type="region of interest" description="Disordered" evidence="1">
    <location>
        <begin position="279"/>
        <end position="305"/>
    </location>
</feature>
<reference evidence="3 4" key="1">
    <citation type="submission" date="2016-08" db="EMBL/GenBank/DDBJ databases">
        <title>Whole genome shotgun sequence of Pichia membranifaciens KS47-1.</title>
        <authorList>
            <person name="Konishi M."/>
            <person name="Ishida M."/>
            <person name="Arakawa T."/>
            <person name="Kato Y."/>
            <person name="Horiuchi J."/>
        </authorList>
    </citation>
    <scope>NUCLEOTIDE SEQUENCE [LARGE SCALE GENOMIC DNA]</scope>
    <source>
        <strain evidence="3 4">KS47-1</strain>
    </source>
</reference>
<feature type="compositionally biased region" description="Basic and acidic residues" evidence="1">
    <location>
        <begin position="76"/>
        <end position="94"/>
    </location>
</feature>
<evidence type="ECO:0000313" key="3">
    <source>
        <dbReference type="EMBL" id="GAV28525.1"/>
    </source>
</evidence>
<feature type="compositionally biased region" description="Polar residues" evidence="1">
    <location>
        <begin position="58"/>
        <end position="75"/>
    </location>
</feature>
<organism evidence="3 4">
    <name type="scientific">Pichia membranifaciens</name>
    <dbReference type="NCBI Taxonomy" id="4926"/>
    <lineage>
        <taxon>Eukaryota</taxon>
        <taxon>Fungi</taxon>
        <taxon>Dikarya</taxon>
        <taxon>Ascomycota</taxon>
        <taxon>Saccharomycotina</taxon>
        <taxon>Pichiomycetes</taxon>
        <taxon>Pichiales</taxon>
        <taxon>Pichiaceae</taxon>
        <taxon>Pichia</taxon>
    </lineage>
</organism>
<dbReference type="OrthoDB" id="1881at2759"/>
<sequence>MSYLGPKSFSTAPLTSSNLAFLNELSSSELLSTKNNASLHDIRKDNNITMDNNNTINEDSQNKPPINNQSNSSSHLEADAGKEGNETINDKTHASTDSSSNSLSAFSSISTTSTPKSSETSVHSLGESHSHRTLIDLNEEDNKTVILPSTNNTVSNSSPNANDSQLIIPSCPLKTYDVVSVSTSTDSVNDYNNNIHNSNALFDVESISNPPSRFPLLRKKSGELVKSSLKLNSLQRSNSMPNAKSVRFAPRLENIKFFKKSERPTAVSSRFAASPRTHWEFDSNSSSDNDDSGFHHDDDGVDDNEDNFKLNESYEDFLSDDEIDSSSRWIITSNDCPYNPVSLNFAKLGSNSNVILESVKLNSSGNSLIGFVYVKNITFTKKIIVKLTYDNWNSFIEIENANYISSNHIFKYSDSNANNYDKFSFIIKLDNLNTFGNNLTLIFCVQYLANNISFWDNNNGSNYKIVLRKANSTQVGDSSRSVDNRIKNKKMVSGKNITNLLDIEDSNIKLKDNNNFMNSSSSKPLTTDMSSLRISNSFGLKKIRSESSIPSMKSNLLSEFNNKSTSSLLNSKLDDTASPAIKQTKVQFSKSANASPALDSSGFYPSPKEFNDYDHIVKQFCFFTTSDQNKSGTGVGTGLCGTNSINEQTYLDGINHSKSQASLSVDL</sequence>
<evidence type="ECO:0000313" key="4">
    <source>
        <dbReference type="Proteomes" id="UP000186136"/>
    </source>
</evidence>
<dbReference type="InterPro" id="IPR050782">
    <property type="entry name" value="PP1_regulatory_subunit_3"/>
</dbReference>
<accession>A0A1Q2YGB9</accession>
<feature type="compositionally biased region" description="Low complexity" evidence="1">
    <location>
        <begin position="47"/>
        <end position="57"/>
    </location>
</feature>
<dbReference type="GO" id="GO:0000164">
    <property type="term" value="C:protein phosphatase type 1 complex"/>
    <property type="evidence" value="ECO:0007669"/>
    <property type="project" value="TreeGrafter"/>
</dbReference>
<proteinExistence type="predicted"/>
<dbReference type="PANTHER" id="PTHR12307">
    <property type="entry name" value="PROTEIN PHOSPHATASE 1 REGULATORY SUBUNIT"/>
    <property type="match status" value="1"/>
</dbReference>
<dbReference type="PANTHER" id="PTHR12307:SF36">
    <property type="entry name" value="GLYCOGEN-BINDING SUBUNIT 76A"/>
    <property type="match status" value="1"/>
</dbReference>
<protein>
    <recommendedName>
        <fullName evidence="2">CBM21 domain-containing protein</fullName>
    </recommendedName>
</protein>
<dbReference type="Gene3D" id="2.60.40.2440">
    <property type="entry name" value="Carbohydrate binding type-21 domain"/>
    <property type="match status" value="1"/>
</dbReference>
<evidence type="ECO:0000259" key="2">
    <source>
        <dbReference type="PROSITE" id="PS51159"/>
    </source>
</evidence>
<name>A0A1Q2YGB9_9ASCO</name>
<comment type="caution">
    <text evidence="3">The sequence shown here is derived from an EMBL/GenBank/DDBJ whole genome shotgun (WGS) entry which is preliminary data.</text>
</comment>
<dbReference type="GO" id="GO:0005979">
    <property type="term" value="P:regulation of glycogen biosynthetic process"/>
    <property type="evidence" value="ECO:0007669"/>
    <property type="project" value="TreeGrafter"/>
</dbReference>
<dbReference type="Proteomes" id="UP000186136">
    <property type="component" value="Unassembled WGS sequence"/>
</dbReference>
<dbReference type="GO" id="GO:0008157">
    <property type="term" value="F:protein phosphatase 1 binding"/>
    <property type="evidence" value="ECO:0007669"/>
    <property type="project" value="TreeGrafter"/>
</dbReference>
<dbReference type="EMBL" id="BDGI01000072">
    <property type="protein sequence ID" value="GAV28525.1"/>
    <property type="molecule type" value="Genomic_DNA"/>
</dbReference>
<feature type="compositionally biased region" description="Low complexity" evidence="1">
    <location>
        <begin position="95"/>
        <end position="121"/>
    </location>
</feature>
<dbReference type="InterPro" id="IPR038175">
    <property type="entry name" value="CBM21_dom_sf"/>
</dbReference>